<organism evidence="5 6">
    <name type="scientific">[Actinomadura] parvosata subsp. kistnae</name>
    <dbReference type="NCBI Taxonomy" id="1909395"/>
    <lineage>
        <taxon>Bacteria</taxon>
        <taxon>Bacillati</taxon>
        <taxon>Actinomycetota</taxon>
        <taxon>Actinomycetes</taxon>
        <taxon>Streptosporangiales</taxon>
        <taxon>Streptosporangiaceae</taxon>
        <taxon>Nonomuraea</taxon>
    </lineage>
</organism>
<dbReference type="GO" id="GO:0003677">
    <property type="term" value="F:DNA binding"/>
    <property type="evidence" value="ECO:0007669"/>
    <property type="project" value="InterPro"/>
</dbReference>
<evidence type="ECO:0000313" key="5">
    <source>
        <dbReference type="EMBL" id="AQZ69241.1"/>
    </source>
</evidence>
<proteinExistence type="predicted"/>
<dbReference type="InterPro" id="IPR016032">
    <property type="entry name" value="Sig_transdc_resp-reg_C-effctor"/>
</dbReference>
<dbReference type="GO" id="GO:0006355">
    <property type="term" value="P:regulation of DNA-templated transcription"/>
    <property type="evidence" value="ECO:0007669"/>
    <property type="project" value="InterPro"/>
</dbReference>
<dbReference type="InterPro" id="IPR027417">
    <property type="entry name" value="P-loop_NTPase"/>
</dbReference>
<name>A0A1V0AG77_9ACTN</name>
<dbReference type="Gene3D" id="1.10.10.10">
    <property type="entry name" value="Winged helix-like DNA-binding domain superfamily/Winged helix DNA-binding domain"/>
    <property type="match status" value="1"/>
</dbReference>
<dbReference type="Gene3D" id="3.40.50.300">
    <property type="entry name" value="P-loop containing nucleotide triphosphate hydrolases"/>
    <property type="match status" value="1"/>
</dbReference>
<feature type="compositionally biased region" description="Low complexity" evidence="3">
    <location>
        <begin position="407"/>
        <end position="420"/>
    </location>
</feature>
<evidence type="ECO:0000256" key="1">
    <source>
        <dbReference type="ARBA" id="ARBA00022741"/>
    </source>
</evidence>
<dbReference type="Pfam" id="PF00196">
    <property type="entry name" value="GerE"/>
    <property type="match status" value="1"/>
</dbReference>
<dbReference type="EMBL" id="CP017717">
    <property type="protein sequence ID" value="AQZ69241.1"/>
    <property type="molecule type" value="Genomic_DNA"/>
</dbReference>
<sequence length="556" mass="59284">MFESAMLGRGGVVVISGPVGSGRTVLLHEFGRLAGQAGARVLHAECSPAERHLAGGVVGQFLGAMGRPGSRGWPDLLEMAREVPTVLAIDDVDWADDTSLEVLLSVVRRSRTARLLVAMTTSPDRRPFSPVPAAEELLHRPYNRRVEVAPLSPATVRDLIAERMGRRLADRLAEDAHRLTGGSPLLVTAIMKDLADRGEAGAAFGDAVAACVHRCEATVIRVAEAIAVLGAHASTDLVSELASVGDHQAERVTRRLERAGVLAGGRFAHEAGRRAVIDRMSATRRAQTHRLAARLLHLAGHPVTDVAACLLTAGWSAANWAARVLVTAGRQHLHDGAPVAAVRCFELALASGSADAERMIRKALSAQAEGRAASADAGLPLSELLDDRLPEPLAADMCRRLSRRGRPAATAGAPRQGRPGTPYQGCGQTPATARGQVERSTRSTDPEHADGLTAAERRTVTVNGQAPPAGKRSGAGARESDLRRRAALLSEAERRVAVRAAQGRTNREIAEELYITRSTVEQHLTRIYRKLQVRTREDLGRLAAALPFAEDDIVPC</sequence>
<gene>
    <name evidence="5" type="ORF">BKM31_54220</name>
</gene>
<dbReference type="InterPro" id="IPR000792">
    <property type="entry name" value="Tscrpt_reg_LuxR_C"/>
</dbReference>
<dbReference type="SUPFAM" id="SSF46894">
    <property type="entry name" value="C-terminal effector domain of the bipartite response regulators"/>
    <property type="match status" value="1"/>
</dbReference>
<dbReference type="AlphaFoldDB" id="A0A1V0AG77"/>
<feature type="compositionally biased region" description="Basic and acidic residues" evidence="3">
    <location>
        <begin position="436"/>
        <end position="459"/>
    </location>
</feature>
<protein>
    <recommendedName>
        <fullName evidence="4">HTH luxR-type domain-containing protein</fullName>
    </recommendedName>
</protein>
<dbReference type="KEGG" id="noa:BKM31_54220"/>
<evidence type="ECO:0000259" key="4">
    <source>
        <dbReference type="PROSITE" id="PS50043"/>
    </source>
</evidence>
<dbReference type="SUPFAM" id="SSF52540">
    <property type="entry name" value="P-loop containing nucleoside triphosphate hydrolases"/>
    <property type="match status" value="1"/>
</dbReference>
<evidence type="ECO:0000256" key="2">
    <source>
        <dbReference type="ARBA" id="ARBA00022840"/>
    </source>
</evidence>
<dbReference type="PROSITE" id="PS50043">
    <property type="entry name" value="HTH_LUXR_2"/>
    <property type="match status" value="1"/>
</dbReference>
<evidence type="ECO:0000313" key="6">
    <source>
        <dbReference type="Proteomes" id="UP000190797"/>
    </source>
</evidence>
<dbReference type="PRINTS" id="PR00038">
    <property type="entry name" value="HTHLUXR"/>
</dbReference>
<dbReference type="InterPro" id="IPR003593">
    <property type="entry name" value="AAA+_ATPase"/>
</dbReference>
<dbReference type="InterPro" id="IPR041664">
    <property type="entry name" value="AAA_16"/>
</dbReference>
<dbReference type="PANTHER" id="PTHR16305:SF35">
    <property type="entry name" value="TRANSCRIPTIONAL ACTIVATOR DOMAIN"/>
    <property type="match status" value="1"/>
</dbReference>
<dbReference type="CDD" id="cd06170">
    <property type="entry name" value="LuxR_C_like"/>
    <property type="match status" value="1"/>
</dbReference>
<dbReference type="SMART" id="SM00382">
    <property type="entry name" value="AAA"/>
    <property type="match status" value="1"/>
</dbReference>
<dbReference type="Proteomes" id="UP000190797">
    <property type="component" value="Chromosome"/>
</dbReference>
<dbReference type="InterPro" id="IPR036388">
    <property type="entry name" value="WH-like_DNA-bd_sf"/>
</dbReference>
<dbReference type="Pfam" id="PF13191">
    <property type="entry name" value="AAA_16"/>
    <property type="match status" value="1"/>
</dbReference>
<accession>A0A1V0AG77</accession>
<feature type="domain" description="HTH luxR-type" evidence="4">
    <location>
        <begin position="482"/>
        <end position="547"/>
    </location>
</feature>
<dbReference type="PANTHER" id="PTHR16305">
    <property type="entry name" value="TESTICULAR SOLUBLE ADENYLYL CYCLASE"/>
    <property type="match status" value="1"/>
</dbReference>
<dbReference type="GO" id="GO:0004016">
    <property type="term" value="F:adenylate cyclase activity"/>
    <property type="evidence" value="ECO:0007669"/>
    <property type="project" value="TreeGrafter"/>
</dbReference>
<dbReference type="STRING" id="1909395.BKM31_54220"/>
<dbReference type="SMART" id="SM00421">
    <property type="entry name" value="HTH_LUXR"/>
    <property type="match status" value="1"/>
</dbReference>
<dbReference type="GO" id="GO:0005524">
    <property type="term" value="F:ATP binding"/>
    <property type="evidence" value="ECO:0007669"/>
    <property type="project" value="UniProtKB-KW"/>
</dbReference>
<keyword evidence="6" id="KW-1185">Reference proteome</keyword>
<dbReference type="GO" id="GO:0005737">
    <property type="term" value="C:cytoplasm"/>
    <property type="evidence" value="ECO:0007669"/>
    <property type="project" value="TreeGrafter"/>
</dbReference>
<evidence type="ECO:0000256" key="3">
    <source>
        <dbReference type="SAM" id="MobiDB-lite"/>
    </source>
</evidence>
<reference evidence="6" key="1">
    <citation type="journal article" date="2017" name="Med. Chem. Commun.">
        <title>Nonomuraea sp. ATCC 55076 harbours the largest actinomycete chromosome to date and the kistamicin biosynthetic gene cluster.</title>
        <authorList>
            <person name="Nazari B."/>
            <person name="Forneris C.C."/>
            <person name="Gibson M.I."/>
            <person name="Moon K."/>
            <person name="Schramma K.R."/>
            <person name="Seyedsayamdost M.R."/>
        </authorList>
    </citation>
    <scope>NUCLEOTIDE SEQUENCE [LARGE SCALE GENOMIC DNA]</scope>
    <source>
        <strain evidence="6">ATCC 55076</strain>
    </source>
</reference>
<feature type="region of interest" description="Disordered" evidence="3">
    <location>
        <begin position="401"/>
        <end position="481"/>
    </location>
</feature>
<dbReference type="PROSITE" id="PS00622">
    <property type="entry name" value="HTH_LUXR_1"/>
    <property type="match status" value="1"/>
</dbReference>
<keyword evidence="1" id="KW-0547">Nucleotide-binding</keyword>
<keyword evidence="2" id="KW-0067">ATP-binding</keyword>